<gene>
    <name evidence="4" type="ORF">GLO26_06365</name>
</gene>
<evidence type="ECO:0000313" key="5">
    <source>
        <dbReference type="Proteomes" id="UP000638836"/>
    </source>
</evidence>
<dbReference type="InterPro" id="IPR013655">
    <property type="entry name" value="PAS_fold_3"/>
</dbReference>
<keyword evidence="5" id="KW-1185">Reference proteome</keyword>
<feature type="domain" description="GGDEF" evidence="3">
    <location>
        <begin position="204"/>
        <end position="330"/>
    </location>
</feature>
<comment type="caution">
    <text evidence="4">The sequence shown here is derived from an EMBL/GenBank/DDBJ whole genome shotgun (WGS) entry which is preliminary data.</text>
</comment>
<protein>
    <submittedName>
        <fullName evidence="4">Diguanylate cyclase</fullName>
    </submittedName>
</protein>
<evidence type="ECO:0000313" key="4">
    <source>
        <dbReference type="EMBL" id="MBC9825450.1"/>
    </source>
</evidence>
<dbReference type="CDD" id="cd01949">
    <property type="entry name" value="GGDEF"/>
    <property type="match status" value="1"/>
</dbReference>
<dbReference type="SUPFAM" id="SSF55073">
    <property type="entry name" value="Nucleotide cyclase"/>
    <property type="match status" value="1"/>
</dbReference>
<dbReference type="InterPro" id="IPR050469">
    <property type="entry name" value="Diguanylate_Cyclase"/>
</dbReference>
<dbReference type="InterPro" id="IPR035965">
    <property type="entry name" value="PAS-like_dom_sf"/>
</dbReference>
<dbReference type="Gene3D" id="3.30.70.270">
    <property type="match status" value="1"/>
</dbReference>
<dbReference type="Pfam" id="PF00990">
    <property type="entry name" value="GGDEF"/>
    <property type="match status" value="1"/>
</dbReference>
<reference evidence="4 5" key="1">
    <citation type="journal article" date="2020" name="Microorganisms">
        <title>New Insight into Antimicrobial Compounds from Food and Marine-Sourced Carnobacterium Species through Phenotype and Genome Analyses.</title>
        <authorList>
            <person name="Begrem S."/>
            <person name="Ivaniuk F."/>
            <person name="Gigout-Chevalier F."/>
            <person name="Kolypczuk L."/>
            <person name="Bonnetot S."/>
            <person name="Leroi F."/>
            <person name="Grovel O."/>
            <person name="Delbarre-Ladrat C."/>
            <person name="Passerini D."/>
        </authorList>
    </citation>
    <scope>NUCLEOTIDE SEQUENCE [LARGE SCALE GENOMIC DNA]</scope>
    <source>
        <strain evidence="4 5">MIP2551</strain>
    </source>
</reference>
<dbReference type="NCBIfam" id="TIGR00254">
    <property type="entry name" value="GGDEF"/>
    <property type="match status" value="1"/>
</dbReference>
<dbReference type="PANTHER" id="PTHR45138:SF9">
    <property type="entry name" value="DIGUANYLATE CYCLASE DGCM-RELATED"/>
    <property type="match status" value="1"/>
</dbReference>
<dbReference type="PROSITE" id="PS50112">
    <property type="entry name" value="PAS"/>
    <property type="match status" value="1"/>
</dbReference>
<feature type="domain" description="PAS" evidence="1">
    <location>
        <begin position="59"/>
        <end position="108"/>
    </location>
</feature>
<feature type="domain" description="PAC" evidence="2">
    <location>
        <begin position="112"/>
        <end position="165"/>
    </location>
</feature>
<evidence type="ECO:0000259" key="2">
    <source>
        <dbReference type="PROSITE" id="PS50113"/>
    </source>
</evidence>
<dbReference type="InterPro" id="IPR029787">
    <property type="entry name" value="Nucleotide_cyclase"/>
</dbReference>
<dbReference type="SUPFAM" id="SSF55785">
    <property type="entry name" value="PYP-like sensor domain (PAS domain)"/>
    <property type="match status" value="1"/>
</dbReference>
<dbReference type="CDD" id="cd00130">
    <property type="entry name" value="PAS"/>
    <property type="match status" value="1"/>
</dbReference>
<accession>A0ABR7TCI3</accession>
<organism evidence="4 5">
    <name type="scientific">Carnobacterium inhibens</name>
    <dbReference type="NCBI Taxonomy" id="147709"/>
    <lineage>
        <taxon>Bacteria</taxon>
        <taxon>Bacillati</taxon>
        <taxon>Bacillota</taxon>
        <taxon>Bacilli</taxon>
        <taxon>Lactobacillales</taxon>
        <taxon>Carnobacteriaceae</taxon>
        <taxon>Carnobacterium</taxon>
    </lineage>
</organism>
<dbReference type="PROSITE" id="PS50113">
    <property type="entry name" value="PAC"/>
    <property type="match status" value="1"/>
</dbReference>
<dbReference type="Gene3D" id="3.30.450.20">
    <property type="entry name" value="PAS domain"/>
    <property type="match status" value="1"/>
</dbReference>
<dbReference type="InterPro" id="IPR001610">
    <property type="entry name" value="PAC"/>
</dbReference>
<name>A0ABR7TCI3_9LACT</name>
<proteinExistence type="predicted"/>
<sequence length="330" mass="38038">MKEHKEYEELTKEELLLKVQSLDRLNKELLLTFQKSERLEFGWTGNLGQWFWDFTTNEVTFNPLKAEAIGYMKEDLPEKVPYEFFTDKVHPDDKDGVMQLMMDHLKGEIPVWEVKYRIQAKDGSWKVYQDRGKVTERDENGRPLFLTGIVFDITQEELEREQLVVKNKTLATQMKRDALTSLYTRSAIIVELVKHSNRAKKQEQPMSIIVLSVDNYAKIEDDFGIMLSEEVLKVTGQVIMSSIQDRYVAGRYRDSVFVIVLENTEKEEAGILAEIIKQTVLETVFEVSRHVSVSAGVSTYHPDETISELIQRTAQKLVAAQKNGGNQVVL</sequence>
<dbReference type="EMBL" id="WNJQ01000004">
    <property type="protein sequence ID" value="MBC9825450.1"/>
    <property type="molecule type" value="Genomic_DNA"/>
</dbReference>
<dbReference type="SMART" id="SM00267">
    <property type="entry name" value="GGDEF"/>
    <property type="match status" value="1"/>
</dbReference>
<dbReference type="NCBIfam" id="TIGR00229">
    <property type="entry name" value="sensory_box"/>
    <property type="match status" value="1"/>
</dbReference>
<dbReference type="InterPro" id="IPR043128">
    <property type="entry name" value="Rev_trsase/Diguanyl_cyclase"/>
</dbReference>
<evidence type="ECO:0000259" key="3">
    <source>
        <dbReference type="PROSITE" id="PS50887"/>
    </source>
</evidence>
<dbReference type="InterPro" id="IPR000700">
    <property type="entry name" value="PAS-assoc_C"/>
</dbReference>
<evidence type="ECO:0000259" key="1">
    <source>
        <dbReference type="PROSITE" id="PS50112"/>
    </source>
</evidence>
<dbReference type="InterPro" id="IPR000160">
    <property type="entry name" value="GGDEF_dom"/>
</dbReference>
<dbReference type="SMART" id="SM00086">
    <property type="entry name" value="PAC"/>
    <property type="match status" value="1"/>
</dbReference>
<dbReference type="PROSITE" id="PS50887">
    <property type="entry name" value="GGDEF"/>
    <property type="match status" value="1"/>
</dbReference>
<dbReference type="Proteomes" id="UP000638836">
    <property type="component" value="Unassembled WGS sequence"/>
</dbReference>
<dbReference type="PANTHER" id="PTHR45138">
    <property type="entry name" value="REGULATORY COMPONENTS OF SENSORY TRANSDUCTION SYSTEM"/>
    <property type="match status" value="1"/>
</dbReference>
<dbReference type="RefSeq" id="WP_023179334.1">
    <property type="nucleotide sequence ID" value="NZ_WNJQ01000004.1"/>
</dbReference>
<dbReference type="InterPro" id="IPR000014">
    <property type="entry name" value="PAS"/>
</dbReference>
<dbReference type="Pfam" id="PF08447">
    <property type="entry name" value="PAS_3"/>
    <property type="match status" value="1"/>
</dbReference>